<keyword evidence="4" id="KW-1185">Reference proteome</keyword>
<comment type="caution">
    <text evidence="3">The sequence shown here is derived from an EMBL/GenBank/DDBJ whole genome shotgun (WGS) entry which is preliminary data.</text>
</comment>
<dbReference type="RefSeq" id="WP_168146309.1">
    <property type="nucleotide sequence ID" value="NZ_JAAVXB010000001.1"/>
</dbReference>
<evidence type="ECO:0000313" key="4">
    <source>
        <dbReference type="Proteomes" id="UP000653472"/>
    </source>
</evidence>
<accession>A0A970B857</accession>
<reference evidence="3" key="1">
    <citation type="submission" date="2020-03" db="EMBL/GenBank/DDBJ databases">
        <title>Solimonas marina sp. nov., isolated from deep seawater of the Pacific Ocean.</title>
        <authorList>
            <person name="Liu X."/>
            <person name="Lai Q."/>
            <person name="Sun F."/>
            <person name="Gai Y."/>
            <person name="Li G."/>
            <person name="Shao Z."/>
        </authorList>
    </citation>
    <scope>NUCLEOTIDE SEQUENCE</scope>
    <source>
        <strain evidence="3">C16B3</strain>
    </source>
</reference>
<evidence type="ECO:0000259" key="2">
    <source>
        <dbReference type="Pfam" id="PF08787"/>
    </source>
</evidence>
<dbReference type="Proteomes" id="UP000653472">
    <property type="component" value="Unassembled WGS sequence"/>
</dbReference>
<dbReference type="AlphaFoldDB" id="A0A970B857"/>
<dbReference type="Pfam" id="PF08787">
    <property type="entry name" value="Alginate_lyase2"/>
    <property type="match status" value="1"/>
</dbReference>
<dbReference type="Gene3D" id="2.60.120.200">
    <property type="match status" value="1"/>
</dbReference>
<feature type="chain" id="PRO_5036917536" evidence="1">
    <location>
        <begin position="24"/>
        <end position="252"/>
    </location>
</feature>
<feature type="domain" description="Alginate lyase 2" evidence="2">
    <location>
        <begin position="29"/>
        <end position="252"/>
    </location>
</feature>
<feature type="signal peptide" evidence="1">
    <location>
        <begin position="1"/>
        <end position="23"/>
    </location>
</feature>
<name>A0A970B857_9GAMM</name>
<keyword evidence="1" id="KW-0732">Signal</keyword>
<protein>
    <submittedName>
        <fullName evidence="3">Polysaccharide lyase family 7 protein</fullName>
    </submittedName>
</protein>
<dbReference type="EMBL" id="JAAVXB010000001">
    <property type="protein sequence ID" value="NKF21066.1"/>
    <property type="molecule type" value="Genomic_DNA"/>
</dbReference>
<sequence length="252" mass="27389">MQRLPHHLLLAASLALTSTVTHAASSTIALSHWKLTLPVDGQGRKRGDAAEIPPQALSGGYQSIWFHPTRDGSLLFWAPVDGATTSGSDYPRSELRELLDPNDDDVNWHVGGYARMTANCEVLGVPSSTGKIVIGQIHAFDGPPLVKLRYLYKRDERRGRLDALVHLTPDGDSTSYPLATDLPLKQAFDYRIEVSGGALIMQAGDGAAVRLPIDASWNDYGFYFKAGVYVQANGRSALDGGRVEFHALQLAH</sequence>
<dbReference type="GO" id="GO:0016829">
    <property type="term" value="F:lyase activity"/>
    <property type="evidence" value="ECO:0007669"/>
    <property type="project" value="UniProtKB-KW"/>
</dbReference>
<proteinExistence type="predicted"/>
<organism evidence="3 4">
    <name type="scientific">Solimonas marina</name>
    <dbReference type="NCBI Taxonomy" id="2714601"/>
    <lineage>
        <taxon>Bacteria</taxon>
        <taxon>Pseudomonadati</taxon>
        <taxon>Pseudomonadota</taxon>
        <taxon>Gammaproteobacteria</taxon>
        <taxon>Nevskiales</taxon>
        <taxon>Nevskiaceae</taxon>
        <taxon>Solimonas</taxon>
    </lineage>
</organism>
<dbReference type="InterPro" id="IPR013320">
    <property type="entry name" value="ConA-like_dom_sf"/>
</dbReference>
<evidence type="ECO:0000313" key="3">
    <source>
        <dbReference type="EMBL" id="NKF21066.1"/>
    </source>
</evidence>
<dbReference type="SUPFAM" id="SSF49899">
    <property type="entry name" value="Concanavalin A-like lectins/glucanases"/>
    <property type="match status" value="1"/>
</dbReference>
<evidence type="ECO:0000256" key="1">
    <source>
        <dbReference type="SAM" id="SignalP"/>
    </source>
</evidence>
<gene>
    <name evidence="3" type="ORF">G7Y82_01975</name>
</gene>
<keyword evidence="3" id="KW-0456">Lyase</keyword>
<dbReference type="InterPro" id="IPR014895">
    <property type="entry name" value="Alginate_lyase_2"/>
</dbReference>